<sequence length="174" mass="18971">MSGNTTRTDAHRGRRREIVFAALTLAASVLFALIVIPTGVTTPSSVKHLPLSPAFLPYLLTIAIGLFALIHMLEAIFAPHIPGEDEDMMSGVHPRWKSRLLMLCALLLVYLLVPDRLGMLLTSVLVTVALLAIGGERRPVILLGVGITVPLLVYLFFAHVAQVPLPTGIFEDWM</sequence>
<feature type="transmembrane region" description="Helical" evidence="1">
    <location>
        <begin position="119"/>
        <end position="135"/>
    </location>
</feature>
<reference evidence="3 4" key="1">
    <citation type="submission" date="2016-11" db="EMBL/GenBank/DDBJ databases">
        <authorList>
            <person name="Jaros S."/>
            <person name="Januszkiewicz K."/>
            <person name="Wedrychowicz H."/>
        </authorList>
    </citation>
    <scope>NUCLEOTIDE SEQUENCE [LARGE SCALE GENOMIC DNA]</scope>
    <source>
        <strain evidence="3 4">DSM 29589</strain>
    </source>
</reference>
<dbReference type="RefSeq" id="WP_073032801.1">
    <property type="nucleotide sequence ID" value="NZ_BMLR01000001.1"/>
</dbReference>
<feature type="transmembrane region" description="Helical" evidence="1">
    <location>
        <begin position="98"/>
        <end position="113"/>
    </location>
</feature>
<evidence type="ECO:0000256" key="1">
    <source>
        <dbReference type="SAM" id="Phobius"/>
    </source>
</evidence>
<dbReference type="Proteomes" id="UP000183974">
    <property type="component" value="Unassembled WGS sequence"/>
</dbReference>
<dbReference type="STRING" id="337701.SAMN05444398_101727"/>
<keyword evidence="4" id="KW-1185">Reference proteome</keyword>
<keyword evidence="1" id="KW-0472">Membrane</keyword>
<gene>
    <name evidence="3" type="ORF">SAMN05444398_101727</name>
</gene>
<name>A0A1M6Y751_9RHOB</name>
<feature type="transmembrane region" description="Helical" evidence="1">
    <location>
        <begin position="18"/>
        <end position="36"/>
    </location>
</feature>
<feature type="transmembrane region" description="Helical" evidence="1">
    <location>
        <begin position="140"/>
        <end position="161"/>
    </location>
</feature>
<keyword evidence="1" id="KW-1133">Transmembrane helix</keyword>
<protein>
    <submittedName>
        <fullName evidence="3">Tripartite tricarboxylate transporter TctB family protein</fullName>
    </submittedName>
</protein>
<keyword evidence="1" id="KW-0812">Transmembrane</keyword>
<evidence type="ECO:0000259" key="2">
    <source>
        <dbReference type="Pfam" id="PF07331"/>
    </source>
</evidence>
<accession>A0A1M6Y751</accession>
<dbReference type="OrthoDB" id="6183775at2"/>
<dbReference type="EMBL" id="FRBR01000001">
    <property type="protein sequence ID" value="SHL14018.1"/>
    <property type="molecule type" value="Genomic_DNA"/>
</dbReference>
<evidence type="ECO:0000313" key="4">
    <source>
        <dbReference type="Proteomes" id="UP000183974"/>
    </source>
</evidence>
<dbReference type="Pfam" id="PF07331">
    <property type="entry name" value="TctB"/>
    <property type="match status" value="1"/>
</dbReference>
<dbReference type="AlphaFoldDB" id="A0A1M6Y751"/>
<organism evidence="3 4">
    <name type="scientific">Roseovarius pacificus</name>
    <dbReference type="NCBI Taxonomy" id="337701"/>
    <lineage>
        <taxon>Bacteria</taxon>
        <taxon>Pseudomonadati</taxon>
        <taxon>Pseudomonadota</taxon>
        <taxon>Alphaproteobacteria</taxon>
        <taxon>Rhodobacterales</taxon>
        <taxon>Roseobacteraceae</taxon>
        <taxon>Roseovarius</taxon>
    </lineage>
</organism>
<proteinExistence type="predicted"/>
<evidence type="ECO:0000313" key="3">
    <source>
        <dbReference type="EMBL" id="SHL14018.1"/>
    </source>
</evidence>
<dbReference type="InterPro" id="IPR009936">
    <property type="entry name" value="DUF1468"/>
</dbReference>
<feature type="domain" description="DUF1468" evidence="2">
    <location>
        <begin position="20"/>
        <end position="166"/>
    </location>
</feature>
<feature type="transmembrane region" description="Helical" evidence="1">
    <location>
        <begin position="56"/>
        <end position="77"/>
    </location>
</feature>